<evidence type="ECO:0000313" key="5">
    <source>
        <dbReference type="Proteomes" id="UP000194420"/>
    </source>
</evidence>
<dbReference type="InterPro" id="IPR050595">
    <property type="entry name" value="Bact_response_regulator"/>
</dbReference>
<dbReference type="InterPro" id="IPR011006">
    <property type="entry name" value="CheY-like_superfamily"/>
</dbReference>
<evidence type="ECO:0000313" key="4">
    <source>
        <dbReference type="EMBL" id="SMQ69614.1"/>
    </source>
</evidence>
<dbReference type="AlphaFoldDB" id="A0A1Y6F402"/>
<dbReference type="Gene3D" id="3.40.50.2300">
    <property type="match status" value="1"/>
</dbReference>
<dbReference type="InterPro" id="IPR001789">
    <property type="entry name" value="Sig_transdc_resp-reg_receiver"/>
</dbReference>
<protein>
    <submittedName>
        <fullName evidence="4">Response regulator receiver domain-containing protein</fullName>
    </submittedName>
</protein>
<reference evidence="5" key="1">
    <citation type="submission" date="2017-04" db="EMBL/GenBank/DDBJ databases">
        <authorList>
            <person name="Varghese N."/>
            <person name="Submissions S."/>
        </authorList>
    </citation>
    <scope>NUCLEOTIDE SEQUENCE [LARGE SCALE GENOMIC DNA]</scope>
</reference>
<keyword evidence="1 2" id="KW-0597">Phosphoprotein</keyword>
<dbReference type="SMART" id="SM00448">
    <property type="entry name" value="REC"/>
    <property type="match status" value="1"/>
</dbReference>
<evidence type="ECO:0000256" key="1">
    <source>
        <dbReference type="ARBA" id="ARBA00022553"/>
    </source>
</evidence>
<dbReference type="PANTHER" id="PTHR44591:SF24">
    <property type="entry name" value="PROTEIN-GLUTAMATE METHYLESTERASE_PROTEIN-GLUTAMINE GLUTAMINASE 1"/>
    <property type="match status" value="1"/>
</dbReference>
<evidence type="ECO:0000259" key="3">
    <source>
        <dbReference type="PROSITE" id="PS50110"/>
    </source>
</evidence>
<dbReference type="Pfam" id="PF00072">
    <property type="entry name" value="Response_reg"/>
    <property type="match status" value="1"/>
</dbReference>
<sequence length="141" mass="15432">MRKTQARKSSNDMPRHVMVVEDDAVLGMDIEQILRAAGVEEVSICATAACTLEQLREQRPDAMIIDVHLADIDEGWGIAEMVDVVGGKPPQIIFQTGTPQDIPENVAKLGTVLAKPYAPEELIGLLRGKRKTGFLAALRRD</sequence>
<accession>A0A1Y6F402</accession>
<keyword evidence="5" id="KW-1185">Reference proteome</keyword>
<dbReference type="EMBL" id="FXWG01000002">
    <property type="protein sequence ID" value="SMQ69614.1"/>
    <property type="molecule type" value="Genomic_DNA"/>
</dbReference>
<proteinExistence type="predicted"/>
<organism evidence="4 5">
    <name type="scientific">Altererythrobacter xiamenensis</name>
    <dbReference type="NCBI Taxonomy" id="1316679"/>
    <lineage>
        <taxon>Bacteria</taxon>
        <taxon>Pseudomonadati</taxon>
        <taxon>Pseudomonadota</taxon>
        <taxon>Alphaproteobacteria</taxon>
        <taxon>Sphingomonadales</taxon>
        <taxon>Erythrobacteraceae</taxon>
        <taxon>Altererythrobacter</taxon>
    </lineage>
</organism>
<feature type="domain" description="Response regulatory" evidence="3">
    <location>
        <begin position="16"/>
        <end position="130"/>
    </location>
</feature>
<gene>
    <name evidence="4" type="ORF">SAMN06297468_1798</name>
</gene>
<dbReference type="Proteomes" id="UP000194420">
    <property type="component" value="Unassembled WGS sequence"/>
</dbReference>
<feature type="modified residue" description="4-aspartylphosphate" evidence="2">
    <location>
        <position position="66"/>
    </location>
</feature>
<dbReference type="PROSITE" id="PS50110">
    <property type="entry name" value="RESPONSE_REGULATORY"/>
    <property type="match status" value="1"/>
</dbReference>
<dbReference type="OrthoDB" id="7432514at2"/>
<dbReference type="RefSeq" id="WP_086437669.1">
    <property type="nucleotide sequence ID" value="NZ_FXWG01000002.1"/>
</dbReference>
<evidence type="ECO:0000256" key="2">
    <source>
        <dbReference type="PROSITE-ProRule" id="PRU00169"/>
    </source>
</evidence>
<dbReference type="SUPFAM" id="SSF52172">
    <property type="entry name" value="CheY-like"/>
    <property type="match status" value="1"/>
</dbReference>
<name>A0A1Y6F402_9SPHN</name>
<dbReference type="PANTHER" id="PTHR44591">
    <property type="entry name" value="STRESS RESPONSE REGULATOR PROTEIN 1"/>
    <property type="match status" value="1"/>
</dbReference>
<dbReference type="GO" id="GO:0000160">
    <property type="term" value="P:phosphorelay signal transduction system"/>
    <property type="evidence" value="ECO:0007669"/>
    <property type="project" value="InterPro"/>
</dbReference>